<name>A0A4S2F3N0_9ACTN</name>
<evidence type="ECO:0000313" key="10">
    <source>
        <dbReference type="Proteomes" id="UP000310263"/>
    </source>
</evidence>
<dbReference type="OrthoDB" id="9805177at2"/>
<dbReference type="Proteomes" id="UP000310263">
    <property type="component" value="Unassembled WGS sequence"/>
</dbReference>
<dbReference type="GO" id="GO:0008675">
    <property type="term" value="F:2-dehydro-3-deoxy-phosphogluconate aldolase activity"/>
    <property type="evidence" value="ECO:0007669"/>
    <property type="project" value="UniProtKB-EC"/>
</dbReference>
<dbReference type="PANTHER" id="PTHR30246:SF1">
    <property type="entry name" value="2-DEHYDRO-3-DEOXY-6-PHOSPHOGALACTONATE ALDOLASE-RELATED"/>
    <property type="match status" value="1"/>
</dbReference>
<dbReference type="Gene3D" id="3.20.20.70">
    <property type="entry name" value="Aldolase class I"/>
    <property type="match status" value="1"/>
</dbReference>
<dbReference type="SUPFAM" id="SSF51569">
    <property type="entry name" value="Aldolase"/>
    <property type="match status" value="1"/>
</dbReference>
<protein>
    <recommendedName>
        <fullName evidence="5">2-dehydro-3-deoxy-phosphogluconate aldolase</fullName>
        <ecNumber evidence="5">4.1.2.14</ecNumber>
    </recommendedName>
</protein>
<comment type="caution">
    <text evidence="9">The sequence shown here is derived from an EMBL/GenBank/DDBJ whole genome shotgun (WGS) entry which is preliminary data.</text>
</comment>
<comment type="similarity">
    <text evidence="3">Belongs to the KHG/KDPG aldolase family.</text>
</comment>
<dbReference type="EMBL" id="SRYE01000001">
    <property type="protein sequence ID" value="TGY63062.1"/>
    <property type="molecule type" value="Genomic_DNA"/>
</dbReference>
<sequence length="217" mass="22363">MSTYATNPQVTNVLDRLEEIAIIPVITIDNPAFAVPLARALVAGGLPAAEVTFRTPCAAECIARMAAEVPELLVGAGTVLDVPTTQTALEAGARFIVSPGLAEDSVAYCVDHNVPVVPGLSTPSELMRALRLGVTHVKLFPAELSGGTAALHAMGGPFPQVKFMCTGGIKPTNAPAYLAAPNVFCVGGTWVAPADVVSAGDFATVERLVREASTLIS</sequence>
<dbReference type="CDD" id="cd00452">
    <property type="entry name" value="KDPG_aldolase"/>
    <property type="match status" value="1"/>
</dbReference>
<evidence type="ECO:0000256" key="4">
    <source>
        <dbReference type="ARBA" id="ARBA00011233"/>
    </source>
</evidence>
<gene>
    <name evidence="9" type="primary">eda</name>
    <name evidence="9" type="ORF">E5334_00635</name>
</gene>
<dbReference type="RefSeq" id="WP_136011688.1">
    <property type="nucleotide sequence ID" value="NZ_SRYE01000001.1"/>
</dbReference>
<keyword evidence="10" id="KW-1185">Reference proteome</keyword>
<dbReference type="EC" id="4.1.2.14" evidence="5"/>
<dbReference type="InterPro" id="IPR013785">
    <property type="entry name" value="Aldolase_TIM"/>
</dbReference>
<organism evidence="9 10">
    <name type="scientific">Muricaecibacterium torontonense</name>
    <dbReference type="NCBI Taxonomy" id="3032871"/>
    <lineage>
        <taxon>Bacteria</taxon>
        <taxon>Bacillati</taxon>
        <taxon>Actinomycetota</taxon>
        <taxon>Coriobacteriia</taxon>
        <taxon>Coriobacteriales</taxon>
        <taxon>Atopobiaceae</taxon>
        <taxon>Muricaecibacterium</taxon>
    </lineage>
</organism>
<keyword evidence="6 9" id="KW-0456">Lyase</keyword>
<evidence type="ECO:0000313" key="9">
    <source>
        <dbReference type="EMBL" id="TGY63062.1"/>
    </source>
</evidence>
<keyword evidence="7" id="KW-0704">Schiff base</keyword>
<dbReference type="InterPro" id="IPR031337">
    <property type="entry name" value="KDPG/KHG_AS_1"/>
</dbReference>
<comment type="pathway">
    <text evidence="2">Carbohydrate acid metabolism; 2-dehydro-3-deoxy-D-gluconate degradation; D-glyceraldehyde 3-phosphate and pyruvate from 2-dehydro-3-deoxy-D-gluconate: step 2/2.</text>
</comment>
<keyword evidence="8" id="KW-0119">Carbohydrate metabolism</keyword>
<dbReference type="Pfam" id="PF01081">
    <property type="entry name" value="Aldolase"/>
    <property type="match status" value="1"/>
</dbReference>
<evidence type="ECO:0000256" key="7">
    <source>
        <dbReference type="ARBA" id="ARBA00023270"/>
    </source>
</evidence>
<dbReference type="InterPro" id="IPR000887">
    <property type="entry name" value="Aldlse_KDPG_KHG"/>
</dbReference>
<dbReference type="NCBIfam" id="NF004325">
    <property type="entry name" value="PRK05718.1"/>
    <property type="match status" value="1"/>
</dbReference>
<evidence type="ECO:0000256" key="6">
    <source>
        <dbReference type="ARBA" id="ARBA00023239"/>
    </source>
</evidence>
<evidence type="ECO:0000256" key="5">
    <source>
        <dbReference type="ARBA" id="ARBA00013063"/>
    </source>
</evidence>
<dbReference type="PROSITE" id="PS00160">
    <property type="entry name" value="ALDOLASE_KDPG_KHG_2"/>
    <property type="match status" value="1"/>
</dbReference>
<dbReference type="AlphaFoldDB" id="A0A4S2F3N0"/>
<dbReference type="PROSITE" id="PS00159">
    <property type="entry name" value="ALDOLASE_KDPG_KHG_1"/>
    <property type="match status" value="1"/>
</dbReference>
<dbReference type="InterPro" id="IPR031338">
    <property type="entry name" value="KDPG/KHG_AS_2"/>
</dbReference>
<dbReference type="NCBIfam" id="TIGR01182">
    <property type="entry name" value="eda"/>
    <property type="match status" value="1"/>
</dbReference>
<accession>A0A4S2F3N0</accession>
<evidence type="ECO:0000256" key="2">
    <source>
        <dbReference type="ARBA" id="ARBA00004736"/>
    </source>
</evidence>
<reference evidence="9 10" key="1">
    <citation type="submission" date="2019-04" db="EMBL/GenBank/DDBJ databases">
        <title>Microbes associate with the intestines of laboratory mice.</title>
        <authorList>
            <person name="Navarre W."/>
            <person name="Wong E."/>
            <person name="Huang K."/>
            <person name="Tropini C."/>
            <person name="Ng K."/>
            <person name="Yu B."/>
        </authorList>
    </citation>
    <scope>NUCLEOTIDE SEQUENCE [LARGE SCALE GENOMIC DNA]</scope>
    <source>
        <strain evidence="9 10">NM07_P-09</strain>
    </source>
</reference>
<evidence type="ECO:0000256" key="3">
    <source>
        <dbReference type="ARBA" id="ARBA00006906"/>
    </source>
</evidence>
<evidence type="ECO:0000256" key="8">
    <source>
        <dbReference type="ARBA" id="ARBA00023277"/>
    </source>
</evidence>
<comment type="subunit">
    <text evidence="4">Homotrimer.</text>
</comment>
<dbReference type="PANTHER" id="PTHR30246">
    <property type="entry name" value="2-KETO-3-DEOXY-6-PHOSPHOGLUCONATE ALDOLASE"/>
    <property type="match status" value="1"/>
</dbReference>
<evidence type="ECO:0000256" key="1">
    <source>
        <dbReference type="ARBA" id="ARBA00000654"/>
    </source>
</evidence>
<proteinExistence type="inferred from homology"/>
<comment type="catalytic activity">
    <reaction evidence="1">
        <text>2-dehydro-3-deoxy-6-phospho-D-gluconate = D-glyceraldehyde 3-phosphate + pyruvate</text>
        <dbReference type="Rhea" id="RHEA:17089"/>
        <dbReference type="ChEBI" id="CHEBI:15361"/>
        <dbReference type="ChEBI" id="CHEBI:57569"/>
        <dbReference type="ChEBI" id="CHEBI:59776"/>
        <dbReference type="EC" id="4.1.2.14"/>
    </reaction>
</comment>